<evidence type="ECO:0000313" key="3">
    <source>
        <dbReference type="Proteomes" id="UP000823941"/>
    </source>
</evidence>
<organism evidence="2 3">
    <name type="scientific">Plutella xylostella</name>
    <name type="common">Diamondback moth</name>
    <name type="synonym">Plutella maculipennis</name>
    <dbReference type="NCBI Taxonomy" id="51655"/>
    <lineage>
        <taxon>Eukaryota</taxon>
        <taxon>Metazoa</taxon>
        <taxon>Ecdysozoa</taxon>
        <taxon>Arthropoda</taxon>
        <taxon>Hexapoda</taxon>
        <taxon>Insecta</taxon>
        <taxon>Pterygota</taxon>
        <taxon>Neoptera</taxon>
        <taxon>Endopterygota</taxon>
        <taxon>Lepidoptera</taxon>
        <taxon>Glossata</taxon>
        <taxon>Ditrysia</taxon>
        <taxon>Yponomeutoidea</taxon>
        <taxon>Plutellidae</taxon>
        <taxon>Plutella</taxon>
    </lineage>
</organism>
<feature type="signal peptide" evidence="1">
    <location>
        <begin position="1"/>
        <end position="27"/>
    </location>
</feature>
<evidence type="ECO:0000256" key="1">
    <source>
        <dbReference type="SAM" id="SignalP"/>
    </source>
</evidence>
<evidence type="ECO:0000313" key="2">
    <source>
        <dbReference type="EMBL" id="KAG7300123.1"/>
    </source>
</evidence>
<dbReference type="Proteomes" id="UP000823941">
    <property type="component" value="Chromosome 21"/>
</dbReference>
<protein>
    <submittedName>
        <fullName evidence="2">Uncharacterized protein</fullName>
    </submittedName>
</protein>
<comment type="caution">
    <text evidence="2">The sequence shown here is derived from an EMBL/GenBank/DDBJ whole genome shotgun (WGS) entry which is preliminary data.</text>
</comment>
<dbReference type="EMBL" id="JAHIBW010000021">
    <property type="protein sequence ID" value="KAG7300123.1"/>
    <property type="molecule type" value="Genomic_DNA"/>
</dbReference>
<name>A0ABQ7Q5G1_PLUXY</name>
<gene>
    <name evidence="2" type="ORF">JYU34_015668</name>
</gene>
<feature type="chain" id="PRO_5046263531" evidence="1">
    <location>
        <begin position="28"/>
        <end position="111"/>
    </location>
</feature>
<proteinExistence type="predicted"/>
<sequence>MKNIYKTMNAVNFILLAVTALAASSSADCDACLQNICYNKSIVLKNTDIHGGIDVYRKTNTLYFQYSNNYVNAGVGLDNGRWTNRRARCSSVAQGDSTNTTLQRTRRDFSA</sequence>
<accession>A0ABQ7Q5G1</accession>
<reference evidence="2 3" key="1">
    <citation type="submission" date="2021-06" db="EMBL/GenBank/DDBJ databases">
        <title>A haploid diamondback moth (Plutella xylostella L.) genome assembly resolves 31 chromosomes and identifies a diamide resistance mutation.</title>
        <authorList>
            <person name="Ward C.M."/>
            <person name="Perry K.D."/>
            <person name="Baker G."/>
            <person name="Powis K."/>
            <person name="Heckel D.G."/>
            <person name="Baxter S.W."/>
        </authorList>
    </citation>
    <scope>NUCLEOTIDE SEQUENCE [LARGE SCALE GENOMIC DNA]</scope>
    <source>
        <strain evidence="2 3">LV</strain>
        <tissue evidence="2">Single pupa</tissue>
    </source>
</reference>
<keyword evidence="1" id="KW-0732">Signal</keyword>
<keyword evidence="3" id="KW-1185">Reference proteome</keyword>